<feature type="transmembrane region" description="Helical" evidence="1">
    <location>
        <begin position="95"/>
        <end position="113"/>
    </location>
</feature>
<dbReference type="SUPFAM" id="SSF55874">
    <property type="entry name" value="ATPase domain of HSP90 chaperone/DNA topoisomerase II/histidine kinase"/>
    <property type="match status" value="1"/>
</dbReference>
<feature type="transmembrane region" description="Helical" evidence="1">
    <location>
        <begin position="125"/>
        <end position="143"/>
    </location>
</feature>
<dbReference type="PANTHER" id="PTHR40448">
    <property type="entry name" value="TWO-COMPONENT SENSOR HISTIDINE KINASE"/>
    <property type="match status" value="1"/>
</dbReference>
<protein>
    <submittedName>
        <fullName evidence="3">ATPase</fullName>
    </submittedName>
</protein>
<sequence length="433" mass="50627">MFDYIQSFLVVMLEIFCCKIFFEAFGERRSKKKTYKNYIVIIALILSVYLLALFFANYFLIKQILIIVISTILMYLYINITIIKSVILSMLFQGLLLVVDYFTFSINTILFLYKKVLEKSYDFDSNLIIILGKILLFLIVLLIKKYMGNKYPKILKDSEWIRFVFFPVFTICVIVMMLSISEYITSERQADVYFIIAFGLVGMNMIVFYLINDILEREMELHKNKIFEMEVKSQTIIYESISKSFDNQKKKTHEYKNQIICIDSLVKKKNYAELEEYIKSISDNLNKELDAINTNNVIVNAILNIKYQEAINKNIIFVIKVNDLSNVEISNEDIIVILSNLLDNAIEACDKCSGKKILKFKFISENDFIIISVKNTYSDNVLYDNGRILTSKENKEEHGIGINNIINTIKKYNGSYIIKSSRNQFYFSILINK</sequence>
<dbReference type="EMBL" id="AP024849">
    <property type="protein sequence ID" value="BCZ44731.1"/>
    <property type="molecule type" value="Genomic_DNA"/>
</dbReference>
<dbReference type="InterPro" id="IPR036890">
    <property type="entry name" value="HATPase_C_sf"/>
</dbReference>
<reference evidence="4" key="1">
    <citation type="submission" date="2021-07" db="EMBL/GenBank/DDBJ databases">
        <title>Complete genome sequencing of a Clostridium isolate.</title>
        <authorList>
            <person name="Ueki A."/>
            <person name="Tonouchi A."/>
        </authorList>
    </citation>
    <scope>NUCLEOTIDE SEQUENCE [LARGE SCALE GENOMIC DNA]</scope>
    <source>
        <strain evidence="4">C5S11</strain>
    </source>
</reference>
<dbReference type="RefSeq" id="WP_224036389.1">
    <property type="nucleotide sequence ID" value="NZ_AP024849.1"/>
</dbReference>
<feature type="transmembrane region" description="Helical" evidence="1">
    <location>
        <begin position="38"/>
        <end position="58"/>
    </location>
</feature>
<feature type="transmembrane region" description="Helical" evidence="1">
    <location>
        <begin position="6"/>
        <end position="26"/>
    </location>
</feature>
<dbReference type="Pfam" id="PF14501">
    <property type="entry name" value="HATPase_c_5"/>
    <property type="match status" value="1"/>
</dbReference>
<proteinExistence type="predicted"/>
<dbReference type="Gene3D" id="3.30.565.10">
    <property type="entry name" value="Histidine kinase-like ATPase, C-terminal domain"/>
    <property type="match status" value="1"/>
</dbReference>
<keyword evidence="1" id="KW-1133">Transmembrane helix</keyword>
<dbReference type="PANTHER" id="PTHR40448:SF1">
    <property type="entry name" value="TWO-COMPONENT SENSOR HISTIDINE KINASE"/>
    <property type="match status" value="1"/>
</dbReference>
<organism evidence="3 4">
    <name type="scientific">Clostridium gelidum</name>
    <dbReference type="NCBI Taxonomy" id="704125"/>
    <lineage>
        <taxon>Bacteria</taxon>
        <taxon>Bacillati</taxon>
        <taxon>Bacillota</taxon>
        <taxon>Clostridia</taxon>
        <taxon>Eubacteriales</taxon>
        <taxon>Clostridiaceae</taxon>
        <taxon>Clostridium</taxon>
    </lineage>
</organism>
<evidence type="ECO:0000313" key="3">
    <source>
        <dbReference type="EMBL" id="BCZ44731.1"/>
    </source>
</evidence>
<keyword evidence="1" id="KW-0812">Transmembrane</keyword>
<evidence type="ECO:0000259" key="2">
    <source>
        <dbReference type="Pfam" id="PF14501"/>
    </source>
</evidence>
<name>A0ABN6IVJ2_9CLOT</name>
<evidence type="ECO:0000313" key="4">
    <source>
        <dbReference type="Proteomes" id="UP000824633"/>
    </source>
</evidence>
<keyword evidence="4" id="KW-1185">Reference proteome</keyword>
<feature type="domain" description="Sensor histidine kinase NatK-like C-terminal" evidence="2">
    <location>
        <begin position="333"/>
        <end position="431"/>
    </location>
</feature>
<gene>
    <name evidence="3" type="ORF">psyc5s11_07980</name>
</gene>
<dbReference type="Proteomes" id="UP000824633">
    <property type="component" value="Chromosome"/>
</dbReference>
<feature type="transmembrane region" description="Helical" evidence="1">
    <location>
        <begin position="163"/>
        <end position="180"/>
    </location>
</feature>
<feature type="transmembrane region" description="Helical" evidence="1">
    <location>
        <begin position="64"/>
        <end position="83"/>
    </location>
</feature>
<keyword evidence="1" id="KW-0472">Membrane</keyword>
<dbReference type="InterPro" id="IPR032834">
    <property type="entry name" value="NatK-like_C"/>
</dbReference>
<feature type="transmembrane region" description="Helical" evidence="1">
    <location>
        <begin position="192"/>
        <end position="211"/>
    </location>
</feature>
<accession>A0ABN6IVJ2</accession>
<evidence type="ECO:0000256" key="1">
    <source>
        <dbReference type="SAM" id="Phobius"/>
    </source>
</evidence>